<protein>
    <submittedName>
        <fullName evidence="4">NADH-quinone oxidoreductase subunit C</fullName>
    </submittedName>
</protein>
<evidence type="ECO:0000256" key="2">
    <source>
        <dbReference type="SAM" id="MobiDB-lite"/>
    </source>
</evidence>
<name>A0A4P6MYT5_9MICO</name>
<reference evidence="4 5" key="1">
    <citation type="submission" date="2019-02" db="EMBL/GenBank/DDBJ databases">
        <title>Genomic data mining of an Antarctic deep-sea actinobacterium, Janibacterlimosus P3-3-X1.</title>
        <authorList>
            <person name="Liao L."/>
            <person name="Chen B."/>
        </authorList>
    </citation>
    <scope>NUCLEOTIDE SEQUENCE [LARGE SCALE GENOMIC DNA]</scope>
    <source>
        <strain evidence="4 5">P3-3-X1</strain>
    </source>
</reference>
<comment type="similarity">
    <text evidence="1">Belongs to the complex I 30 kDa subunit family.</text>
</comment>
<gene>
    <name evidence="4" type="ORF">EXU32_12510</name>
</gene>
<dbReference type="SUPFAM" id="SSF143243">
    <property type="entry name" value="Nqo5-like"/>
    <property type="match status" value="1"/>
</dbReference>
<dbReference type="Pfam" id="PF00329">
    <property type="entry name" value="Complex1_30kDa"/>
    <property type="match status" value="1"/>
</dbReference>
<dbReference type="Gene3D" id="3.30.460.80">
    <property type="entry name" value="NADH:ubiquinone oxidoreductase, 30kDa subunit"/>
    <property type="match status" value="1"/>
</dbReference>
<dbReference type="InterPro" id="IPR001268">
    <property type="entry name" value="NADH_UbQ_OxRdtase_30kDa_su"/>
</dbReference>
<keyword evidence="5" id="KW-1185">Reference proteome</keyword>
<evidence type="ECO:0000256" key="1">
    <source>
        <dbReference type="ARBA" id="ARBA00007569"/>
    </source>
</evidence>
<sequence>MPQQGLTVTPPEWLRAARDAHADGFTYFDWLSAVDESDREDAPGLDIVCHLIDPVPTPERDQRTLLMRTRVPLGESVQSITGVFAGAAWHERETHEMFGQDFEGFVDGTGLGLRPLLLPDGFEGTPLRKSFVLAARATRPWPGGKEPGEGHSSKSPSRRRVAAPGVPGPEWGPREP</sequence>
<evidence type="ECO:0000313" key="4">
    <source>
        <dbReference type="EMBL" id="QBF47000.1"/>
    </source>
</evidence>
<dbReference type="GO" id="GO:0008137">
    <property type="term" value="F:NADH dehydrogenase (ubiquinone) activity"/>
    <property type="evidence" value="ECO:0007669"/>
    <property type="project" value="InterPro"/>
</dbReference>
<accession>A0A4P6MYT5</accession>
<dbReference type="InterPro" id="IPR037232">
    <property type="entry name" value="NADH_quin_OxRdtase_su_C/D-like"/>
</dbReference>
<organism evidence="4 5">
    <name type="scientific">Janibacter limosus</name>
    <dbReference type="NCBI Taxonomy" id="53458"/>
    <lineage>
        <taxon>Bacteria</taxon>
        <taxon>Bacillati</taxon>
        <taxon>Actinomycetota</taxon>
        <taxon>Actinomycetes</taxon>
        <taxon>Micrococcales</taxon>
        <taxon>Intrasporangiaceae</taxon>
        <taxon>Janibacter</taxon>
    </lineage>
</organism>
<feature type="region of interest" description="Disordered" evidence="2">
    <location>
        <begin position="138"/>
        <end position="176"/>
    </location>
</feature>
<dbReference type="Proteomes" id="UP000290408">
    <property type="component" value="Chromosome"/>
</dbReference>
<feature type="domain" description="NADH:ubiquinone oxidoreductase 30kDa subunit" evidence="3">
    <location>
        <begin position="11"/>
        <end position="135"/>
    </location>
</feature>
<dbReference type="PANTHER" id="PTHR10884">
    <property type="entry name" value="NADH DEHYDROGENASE UBIQUINONE IRON-SULFUR PROTEIN 3"/>
    <property type="match status" value="1"/>
</dbReference>
<dbReference type="AlphaFoldDB" id="A0A4P6MYT5"/>
<dbReference type="STRING" id="1216970.GCA_001570985_00857"/>
<dbReference type="OrthoDB" id="3746692at2"/>
<dbReference type="PANTHER" id="PTHR10884:SF14">
    <property type="entry name" value="NADH DEHYDROGENASE [UBIQUINONE] IRON-SULFUR PROTEIN 3, MITOCHONDRIAL"/>
    <property type="match status" value="1"/>
</dbReference>
<dbReference type="RefSeq" id="WP_130630203.1">
    <property type="nucleotide sequence ID" value="NZ_CP036164.1"/>
</dbReference>
<dbReference type="EMBL" id="CP036164">
    <property type="protein sequence ID" value="QBF47000.1"/>
    <property type="molecule type" value="Genomic_DNA"/>
</dbReference>
<evidence type="ECO:0000313" key="5">
    <source>
        <dbReference type="Proteomes" id="UP000290408"/>
    </source>
</evidence>
<evidence type="ECO:0000259" key="3">
    <source>
        <dbReference type="Pfam" id="PF00329"/>
    </source>
</evidence>
<dbReference type="KEGG" id="jli:EXU32_12510"/>
<proteinExistence type="inferred from homology"/>